<dbReference type="EMBL" id="MBTA01000026">
    <property type="protein sequence ID" value="RKD14378.1"/>
    <property type="molecule type" value="Genomic_DNA"/>
</dbReference>
<evidence type="ECO:0000313" key="2">
    <source>
        <dbReference type="EMBL" id="RKD14378.1"/>
    </source>
</evidence>
<reference evidence="2 3" key="1">
    <citation type="submission" date="2016-07" db="EMBL/GenBank/DDBJ databases">
        <title>Genome of Pelobium manganitolerans.</title>
        <authorList>
            <person name="Wu S."/>
            <person name="Wang G."/>
        </authorList>
    </citation>
    <scope>NUCLEOTIDE SEQUENCE [LARGE SCALE GENOMIC DNA]</scope>
    <source>
        <strain evidence="2 3">YS-25</strain>
    </source>
</reference>
<gene>
    <name evidence="2" type="ORF">BCY91_07815</name>
</gene>
<accession>A0A419S424</accession>
<dbReference type="InterPro" id="IPR000595">
    <property type="entry name" value="cNMP-bd_dom"/>
</dbReference>
<keyword evidence="3" id="KW-1185">Reference proteome</keyword>
<proteinExistence type="predicted"/>
<dbReference type="SUPFAM" id="SSF51206">
    <property type="entry name" value="cAMP-binding domain-like"/>
    <property type="match status" value="1"/>
</dbReference>
<dbReference type="Pfam" id="PF00027">
    <property type="entry name" value="cNMP_binding"/>
    <property type="match status" value="1"/>
</dbReference>
<dbReference type="Gene3D" id="2.60.120.10">
    <property type="entry name" value="Jelly Rolls"/>
    <property type="match status" value="1"/>
</dbReference>
<evidence type="ECO:0000313" key="3">
    <source>
        <dbReference type="Proteomes" id="UP000283433"/>
    </source>
</evidence>
<dbReference type="SMART" id="SM00100">
    <property type="entry name" value="cNMP"/>
    <property type="match status" value="1"/>
</dbReference>
<dbReference type="Proteomes" id="UP000283433">
    <property type="component" value="Unassembled WGS sequence"/>
</dbReference>
<name>A0A419S424_9SPHI</name>
<feature type="domain" description="Cyclic nucleotide-binding" evidence="1">
    <location>
        <begin position="15"/>
        <end position="115"/>
    </location>
</feature>
<dbReference type="InterPro" id="IPR014710">
    <property type="entry name" value="RmlC-like_jellyroll"/>
</dbReference>
<dbReference type="AlphaFoldDB" id="A0A419S424"/>
<dbReference type="InterPro" id="IPR018490">
    <property type="entry name" value="cNMP-bd_dom_sf"/>
</dbReference>
<evidence type="ECO:0000259" key="1">
    <source>
        <dbReference type="PROSITE" id="PS50042"/>
    </source>
</evidence>
<protein>
    <submittedName>
        <fullName evidence="2">Cyclic nucleotide-binding protein</fullName>
    </submittedName>
</protein>
<dbReference type="CDD" id="cd00038">
    <property type="entry name" value="CAP_ED"/>
    <property type="match status" value="1"/>
</dbReference>
<organism evidence="2 3">
    <name type="scientific">Pelobium manganitolerans</name>
    <dbReference type="NCBI Taxonomy" id="1842495"/>
    <lineage>
        <taxon>Bacteria</taxon>
        <taxon>Pseudomonadati</taxon>
        <taxon>Bacteroidota</taxon>
        <taxon>Sphingobacteriia</taxon>
        <taxon>Sphingobacteriales</taxon>
        <taxon>Sphingobacteriaceae</taxon>
        <taxon>Pelobium</taxon>
    </lineage>
</organism>
<comment type="caution">
    <text evidence="2">The sequence shown here is derived from an EMBL/GenBank/DDBJ whole genome shotgun (WGS) entry which is preliminary data.</text>
</comment>
<dbReference type="PROSITE" id="PS50042">
    <property type="entry name" value="CNMP_BINDING_3"/>
    <property type="match status" value="1"/>
</dbReference>
<dbReference type="RefSeq" id="WP_120182382.1">
    <property type="nucleotide sequence ID" value="NZ_MBTA01000026.1"/>
</dbReference>
<sequence length="192" mass="22121">MYELFFKSFRQKVPLSAEEETQLKRYLTPKKLRKKQYLLQEGDVCKAIAFIEKGALKAYSVDEKGNEHIIQFGLEGWIISDLYSFLTGESATYNIDAIEDSEVLLISKSAHEELLLEMPAYQTFTRLNITGAYLAMQKRLTSIISTPLKEQYTDFIALYPDIVQRVPQHMIASYLGLKPETLSRVRQKIAQK</sequence>
<dbReference type="OrthoDB" id="1092431at2"/>